<dbReference type="EMBL" id="JAKOGI010000402">
    <property type="protein sequence ID" value="KAJ8435602.1"/>
    <property type="molecule type" value="Genomic_DNA"/>
</dbReference>
<evidence type="ECO:0000313" key="2">
    <source>
        <dbReference type="Proteomes" id="UP001153076"/>
    </source>
</evidence>
<evidence type="ECO:0000313" key="1">
    <source>
        <dbReference type="EMBL" id="KAJ8435602.1"/>
    </source>
</evidence>
<accession>A0A9Q1K396</accession>
<proteinExistence type="predicted"/>
<name>A0A9Q1K396_9CARY</name>
<dbReference type="Proteomes" id="UP001153076">
    <property type="component" value="Unassembled WGS sequence"/>
</dbReference>
<reference evidence="1" key="1">
    <citation type="submission" date="2022-04" db="EMBL/GenBank/DDBJ databases">
        <title>Carnegiea gigantea Genome sequencing and assembly v2.</title>
        <authorList>
            <person name="Copetti D."/>
            <person name="Sanderson M.J."/>
            <person name="Burquez A."/>
            <person name="Wojciechowski M.F."/>
        </authorList>
    </citation>
    <scope>NUCLEOTIDE SEQUENCE</scope>
    <source>
        <strain evidence="1">SGP5-SGP5p</strain>
        <tissue evidence="1">Aerial part</tissue>
    </source>
</reference>
<dbReference type="OrthoDB" id="1932741at2759"/>
<sequence length="173" mass="20097">MLIEVPMKGPFPETIEFINDYGVVLKIEDHIQLFRHEEKECRKKQGARMEWRAVNRQGIEPTKGNQNDKTQIQYTPLTERDMMVLMRAAATRPSISRVEVCQATIPFEALLGLDYMNLFITFVCGDNSRTWRGHLWEDIVNISMNMSTPWGVMSDFNSVLHPNERLGVIQLKR</sequence>
<organism evidence="1 2">
    <name type="scientific">Carnegiea gigantea</name>
    <dbReference type="NCBI Taxonomy" id="171969"/>
    <lineage>
        <taxon>Eukaryota</taxon>
        <taxon>Viridiplantae</taxon>
        <taxon>Streptophyta</taxon>
        <taxon>Embryophyta</taxon>
        <taxon>Tracheophyta</taxon>
        <taxon>Spermatophyta</taxon>
        <taxon>Magnoliopsida</taxon>
        <taxon>eudicotyledons</taxon>
        <taxon>Gunneridae</taxon>
        <taxon>Pentapetalae</taxon>
        <taxon>Caryophyllales</taxon>
        <taxon>Cactineae</taxon>
        <taxon>Cactaceae</taxon>
        <taxon>Cactoideae</taxon>
        <taxon>Echinocereeae</taxon>
        <taxon>Carnegiea</taxon>
    </lineage>
</organism>
<comment type="caution">
    <text evidence="1">The sequence shown here is derived from an EMBL/GenBank/DDBJ whole genome shotgun (WGS) entry which is preliminary data.</text>
</comment>
<gene>
    <name evidence="1" type="ORF">Cgig2_016426</name>
</gene>
<dbReference type="AlphaFoldDB" id="A0A9Q1K396"/>
<keyword evidence="2" id="KW-1185">Reference proteome</keyword>
<protein>
    <submittedName>
        <fullName evidence="1">Uncharacterized protein</fullName>
    </submittedName>
</protein>